<proteinExistence type="predicted"/>
<dbReference type="OrthoDB" id="5307922at2759"/>
<name>M9MDG9_PSEA3</name>
<dbReference type="SUPFAM" id="SSF63829">
    <property type="entry name" value="Calcium-dependent phosphotriesterase"/>
    <property type="match status" value="1"/>
</dbReference>
<dbReference type="InterPro" id="IPR051288">
    <property type="entry name" value="Serum_paraoxonase/arylesterase"/>
</dbReference>
<evidence type="ECO:0008006" key="3">
    <source>
        <dbReference type="Google" id="ProtNLM"/>
    </source>
</evidence>
<dbReference type="Gene3D" id="2.120.10.30">
    <property type="entry name" value="TolB, C-terminal domain"/>
    <property type="match status" value="1"/>
</dbReference>
<evidence type="ECO:0000313" key="2">
    <source>
        <dbReference type="Proteomes" id="UP000011976"/>
    </source>
</evidence>
<dbReference type="AlphaFoldDB" id="M9MDG9"/>
<dbReference type="PANTHER" id="PTHR11799">
    <property type="entry name" value="PARAOXONASE"/>
    <property type="match status" value="1"/>
</dbReference>
<reference evidence="2" key="1">
    <citation type="journal article" date="2013" name="Genome Announc.">
        <title>Genome sequence of the basidiomycetous yeast Pseudozyma antarctica T-34, a producer of the glycolipid biosurfactants mannosylerythritol lipids.</title>
        <authorList>
            <person name="Morita T."/>
            <person name="Koike H."/>
            <person name="Koyama Y."/>
            <person name="Hagiwara H."/>
            <person name="Ito E."/>
            <person name="Fukuoka T."/>
            <person name="Imura T."/>
            <person name="Machida M."/>
            <person name="Kitamoto D."/>
        </authorList>
    </citation>
    <scope>NUCLEOTIDE SEQUENCE [LARGE SCALE GENOMIC DNA]</scope>
    <source>
        <strain evidence="2">T-34</strain>
    </source>
</reference>
<evidence type="ECO:0000313" key="1">
    <source>
        <dbReference type="EMBL" id="GAC72577.1"/>
    </source>
</evidence>
<sequence>MPICGPQVAGAERKKSAASDLKPSELDAEMRICEQVLVPLAAAASARAAPAPTALRRSTASSSSAPCLAIVPSDSIKLILRPSTPSARSRFSIMPSLLTWVGLPIVLAALAYQFLSGPGSKAHDVFGLGRPLNYTSHGPCTKIPELEACEDMWLHRPSGLLYLACSDMKSRLSWLPAVDNLDVTGRSNTDHIAILDTKGSGPIASRITRVKPVGYTDTLNLHGLSVWEIPAKSPELKPTLRVFVNNHRPPIDPVSKTVVDAKVVGANSTFELFETTLGEGRMRHVRTYAGEAVRTPNRPAAVGPDSFVFTNDHKTKTGKGRLLDFFLPRSDLGFCDKSGCKIANPGPFHYPNGLVRSAKFPNRIYVPASADANIRVFELQADNTLTLIDVIHTGYPSDNITVDEDDNIYTASFPNVPKLLAKFKDPWNVASPTTVLKISRNYDKDQFFGKKWNVEKLLEDDGSGMSGATTAVWDKHNGGLWLSGVMSISAFCKV</sequence>
<protein>
    <recommendedName>
        <fullName evidence="3">Serum paraoxonase/arylesterase</fullName>
    </recommendedName>
</protein>
<organism evidence="1 2">
    <name type="scientific">Pseudozyma antarctica (strain T-34)</name>
    <name type="common">Yeast</name>
    <name type="synonym">Candida antarctica</name>
    <dbReference type="NCBI Taxonomy" id="1151754"/>
    <lineage>
        <taxon>Eukaryota</taxon>
        <taxon>Fungi</taxon>
        <taxon>Dikarya</taxon>
        <taxon>Basidiomycota</taxon>
        <taxon>Ustilaginomycotina</taxon>
        <taxon>Ustilaginomycetes</taxon>
        <taxon>Ustilaginales</taxon>
        <taxon>Ustilaginaceae</taxon>
        <taxon>Moesziomyces</taxon>
    </lineage>
</organism>
<dbReference type="InterPro" id="IPR011042">
    <property type="entry name" value="6-blade_b-propeller_TolB-like"/>
</dbReference>
<accession>M9MDG9</accession>
<gene>
    <name evidence="1" type="ORF">PANT_7c00164</name>
</gene>
<dbReference type="PANTHER" id="PTHR11799:SF12">
    <property type="entry name" value="PARAOXONASE-RELATED"/>
    <property type="match status" value="1"/>
</dbReference>
<dbReference type="Proteomes" id="UP000011976">
    <property type="component" value="Unassembled WGS sequence"/>
</dbReference>
<dbReference type="EMBL" id="DF196773">
    <property type="protein sequence ID" value="GAC72577.1"/>
    <property type="molecule type" value="Genomic_DNA"/>
</dbReference>